<keyword evidence="2" id="KW-1185">Reference proteome</keyword>
<reference evidence="1" key="1">
    <citation type="submission" date="2020-08" db="EMBL/GenBank/DDBJ databases">
        <title>Multicomponent nature underlies the extraordinary mechanical properties of spider dragline silk.</title>
        <authorList>
            <person name="Kono N."/>
            <person name="Nakamura H."/>
            <person name="Mori M."/>
            <person name="Yoshida Y."/>
            <person name="Ohtoshi R."/>
            <person name="Malay A.D."/>
            <person name="Moran D.A.P."/>
            <person name="Tomita M."/>
            <person name="Numata K."/>
            <person name="Arakawa K."/>
        </authorList>
    </citation>
    <scope>NUCLEOTIDE SEQUENCE</scope>
</reference>
<accession>A0A8X6VWL5</accession>
<dbReference type="GO" id="GO:0003676">
    <property type="term" value="F:nucleic acid binding"/>
    <property type="evidence" value="ECO:0007669"/>
    <property type="project" value="InterPro"/>
</dbReference>
<dbReference type="InterPro" id="IPR036397">
    <property type="entry name" value="RNaseH_sf"/>
</dbReference>
<proteinExistence type="predicted"/>
<dbReference type="Gene3D" id="3.30.420.10">
    <property type="entry name" value="Ribonuclease H-like superfamily/Ribonuclease H"/>
    <property type="match status" value="1"/>
</dbReference>
<organism evidence="1 2">
    <name type="scientific">Trichonephila clavipes</name>
    <name type="common">Golden silk orbweaver</name>
    <name type="synonym">Nephila clavipes</name>
    <dbReference type="NCBI Taxonomy" id="2585209"/>
    <lineage>
        <taxon>Eukaryota</taxon>
        <taxon>Metazoa</taxon>
        <taxon>Ecdysozoa</taxon>
        <taxon>Arthropoda</taxon>
        <taxon>Chelicerata</taxon>
        <taxon>Arachnida</taxon>
        <taxon>Araneae</taxon>
        <taxon>Araneomorphae</taxon>
        <taxon>Entelegynae</taxon>
        <taxon>Araneoidea</taxon>
        <taxon>Nephilidae</taxon>
        <taxon>Trichonephila</taxon>
    </lineage>
</organism>
<comment type="caution">
    <text evidence="1">The sequence shown here is derived from an EMBL/GenBank/DDBJ whole genome shotgun (WGS) entry which is preliminary data.</text>
</comment>
<gene>
    <name evidence="1" type="ORF">TNCV_1630361</name>
</gene>
<protein>
    <recommendedName>
        <fullName evidence="3">Transposase</fullName>
    </recommendedName>
</protein>
<dbReference type="EMBL" id="BMAU01021366">
    <property type="protein sequence ID" value="GFY23754.1"/>
    <property type="molecule type" value="Genomic_DNA"/>
</dbReference>
<dbReference type="AlphaFoldDB" id="A0A8X6VWL5"/>
<dbReference type="Proteomes" id="UP000887159">
    <property type="component" value="Unassembled WGS sequence"/>
</dbReference>
<sequence length="94" mass="10748">MTPKNDKNILEPIFEEEIPTSYGKDLGEVELHMDKASSHTSKSTAAYLVDFCAFGLLKRALGKQHPRTLNELWKTIEEEWSKISKKVLRESLLS</sequence>
<evidence type="ECO:0000313" key="1">
    <source>
        <dbReference type="EMBL" id="GFY23754.1"/>
    </source>
</evidence>
<name>A0A8X6VWL5_TRICX</name>
<evidence type="ECO:0008006" key="3">
    <source>
        <dbReference type="Google" id="ProtNLM"/>
    </source>
</evidence>
<evidence type="ECO:0000313" key="2">
    <source>
        <dbReference type="Proteomes" id="UP000887159"/>
    </source>
</evidence>